<organism evidence="1 2">
    <name type="scientific">Methylobacterium tardum</name>
    <dbReference type="NCBI Taxonomy" id="374432"/>
    <lineage>
        <taxon>Bacteria</taxon>
        <taxon>Pseudomonadati</taxon>
        <taxon>Pseudomonadota</taxon>
        <taxon>Alphaproteobacteria</taxon>
        <taxon>Hyphomicrobiales</taxon>
        <taxon>Methylobacteriaceae</taxon>
        <taxon>Methylobacterium</taxon>
    </lineage>
</organism>
<name>A0AA37WTQ6_9HYPH</name>
<gene>
    <name evidence="1" type="ORF">GCM10007890_48510</name>
</gene>
<keyword evidence="2" id="KW-1185">Reference proteome</keyword>
<dbReference type="Proteomes" id="UP001157440">
    <property type="component" value="Unassembled WGS sequence"/>
</dbReference>
<dbReference type="EMBL" id="BSPL01000023">
    <property type="protein sequence ID" value="GLS72836.1"/>
    <property type="molecule type" value="Genomic_DNA"/>
</dbReference>
<sequence length="83" mass="9044">MRPGIRSPCPTGRSVYDLRTTSVAFSIRAKTAITYTYFGQAPTAEQSPMRSAIANPEAPLRAELAVTSRHRPIPMGAAERPSR</sequence>
<accession>A0AA37WTQ6</accession>
<proteinExistence type="predicted"/>
<dbReference type="AlphaFoldDB" id="A0AA37WTQ6"/>
<comment type="caution">
    <text evidence="1">The sequence shown here is derived from an EMBL/GenBank/DDBJ whole genome shotgun (WGS) entry which is preliminary data.</text>
</comment>
<reference evidence="2" key="1">
    <citation type="journal article" date="2019" name="Int. J. Syst. Evol. Microbiol.">
        <title>The Global Catalogue of Microorganisms (GCM) 10K type strain sequencing project: providing services to taxonomists for standard genome sequencing and annotation.</title>
        <authorList>
            <consortium name="The Broad Institute Genomics Platform"/>
            <consortium name="The Broad Institute Genome Sequencing Center for Infectious Disease"/>
            <person name="Wu L."/>
            <person name="Ma J."/>
        </authorList>
    </citation>
    <scope>NUCLEOTIDE SEQUENCE [LARGE SCALE GENOMIC DNA]</scope>
    <source>
        <strain evidence="2">NBRC 103632</strain>
    </source>
</reference>
<evidence type="ECO:0000313" key="2">
    <source>
        <dbReference type="Proteomes" id="UP001157440"/>
    </source>
</evidence>
<protein>
    <submittedName>
        <fullName evidence="1">Uncharacterized protein</fullName>
    </submittedName>
</protein>
<evidence type="ECO:0000313" key="1">
    <source>
        <dbReference type="EMBL" id="GLS72836.1"/>
    </source>
</evidence>